<feature type="signal peptide" evidence="1">
    <location>
        <begin position="1"/>
        <end position="23"/>
    </location>
</feature>
<proteinExistence type="predicted"/>
<organism evidence="2 3">
    <name type="scientific">Papaver somniferum</name>
    <name type="common">Opium poppy</name>
    <dbReference type="NCBI Taxonomy" id="3469"/>
    <lineage>
        <taxon>Eukaryota</taxon>
        <taxon>Viridiplantae</taxon>
        <taxon>Streptophyta</taxon>
        <taxon>Embryophyta</taxon>
        <taxon>Tracheophyta</taxon>
        <taxon>Spermatophyta</taxon>
        <taxon>Magnoliopsida</taxon>
        <taxon>Ranunculales</taxon>
        <taxon>Papaveraceae</taxon>
        <taxon>Papaveroideae</taxon>
        <taxon>Papaver</taxon>
    </lineage>
</organism>
<evidence type="ECO:0000313" key="3">
    <source>
        <dbReference type="Proteomes" id="UP000316621"/>
    </source>
</evidence>
<evidence type="ECO:0000256" key="1">
    <source>
        <dbReference type="SAM" id="SignalP"/>
    </source>
</evidence>
<dbReference type="EMBL" id="CM010717">
    <property type="protein sequence ID" value="RZC56965.1"/>
    <property type="molecule type" value="Genomic_DNA"/>
</dbReference>
<feature type="chain" id="PRO_5021449335" evidence="1">
    <location>
        <begin position="24"/>
        <end position="123"/>
    </location>
</feature>
<dbReference type="Gene3D" id="1.20.1250.20">
    <property type="entry name" value="MFS general substrate transporter like domains"/>
    <property type="match status" value="1"/>
</dbReference>
<name>A0A4Y7JBG1_PAPSO</name>
<keyword evidence="1" id="KW-0732">Signal</keyword>
<dbReference type="AlphaFoldDB" id="A0A4Y7JBG1"/>
<dbReference type="InterPro" id="IPR036259">
    <property type="entry name" value="MFS_trans_sf"/>
</dbReference>
<dbReference type="Gramene" id="RZC56965">
    <property type="protein sequence ID" value="RZC56965"/>
    <property type="gene ID" value="C5167_015827"/>
</dbReference>
<evidence type="ECO:0000313" key="2">
    <source>
        <dbReference type="EMBL" id="RZC56965.1"/>
    </source>
</evidence>
<protein>
    <submittedName>
        <fullName evidence="2">Uncharacterized protein</fullName>
    </submittedName>
</protein>
<sequence length="123" mass="13697">MYMKCLKALTIGVGMVLFQQITGKPSVLYYAATILKGQDQKKLDVPSNDVFFKALVSSGITACSCSLCQARNWCQWFHTFTLGPSIGEFIMTHTDIEFILARRLASTCVPSRLHVYVVTVVLN</sequence>
<keyword evidence="3" id="KW-1185">Reference proteome</keyword>
<dbReference type="Proteomes" id="UP000316621">
    <property type="component" value="Chromosome 3"/>
</dbReference>
<accession>A0A4Y7JBG1</accession>
<reference evidence="2 3" key="1">
    <citation type="journal article" date="2018" name="Science">
        <title>The opium poppy genome and morphinan production.</title>
        <authorList>
            <person name="Guo L."/>
            <person name="Winzer T."/>
            <person name="Yang X."/>
            <person name="Li Y."/>
            <person name="Ning Z."/>
            <person name="He Z."/>
            <person name="Teodor R."/>
            <person name="Lu Y."/>
            <person name="Bowser T.A."/>
            <person name="Graham I.A."/>
            <person name="Ye K."/>
        </authorList>
    </citation>
    <scope>NUCLEOTIDE SEQUENCE [LARGE SCALE GENOMIC DNA]</scope>
    <source>
        <strain evidence="3">cv. HN1</strain>
        <tissue evidence="2">Leaves</tissue>
    </source>
</reference>
<gene>
    <name evidence="2" type="ORF">C5167_015827</name>
</gene>